<dbReference type="Proteomes" id="UP001152795">
    <property type="component" value="Unassembled WGS sequence"/>
</dbReference>
<name>A0A6S7FW48_PARCT</name>
<organism evidence="1 2">
    <name type="scientific">Paramuricea clavata</name>
    <name type="common">Red gorgonian</name>
    <name type="synonym">Violescent sea-whip</name>
    <dbReference type="NCBI Taxonomy" id="317549"/>
    <lineage>
        <taxon>Eukaryota</taxon>
        <taxon>Metazoa</taxon>
        <taxon>Cnidaria</taxon>
        <taxon>Anthozoa</taxon>
        <taxon>Octocorallia</taxon>
        <taxon>Malacalcyonacea</taxon>
        <taxon>Plexauridae</taxon>
        <taxon>Paramuricea</taxon>
    </lineage>
</organism>
<evidence type="ECO:0000313" key="1">
    <source>
        <dbReference type="EMBL" id="CAB3982227.1"/>
    </source>
</evidence>
<keyword evidence="2" id="KW-1185">Reference proteome</keyword>
<reference evidence="1" key="1">
    <citation type="submission" date="2020-04" db="EMBL/GenBank/DDBJ databases">
        <authorList>
            <person name="Alioto T."/>
            <person name="Alioto T."/>
            <person name="Gomez Garrido J."/>
        </authorList>
    </citation>
    <scope>NUCLEOTIDE SEQUENCE</scope>
    <source>
        <strain evidence="1">A484AB</strain>
    </source>
</reference>
<comment type="caution">
    <text evidence="1">The sequence shown here is derived from an EMBL/GenBank/DDBJ whole genome shotgun (WGS) entry which is preliminary data.</text>
</comment>
<dbReference type="AlphaFoldDB" id="A0A6S7FW48"/>
<gene>
    <name evidence="1" type="ORF">PACLA_8A063759</name>
</gene>
<dbReference type="OrthoDB" id="8040202at2759"/>
<sequence>MDGTVIETYAFLGSWPDVTLCDERLVQELGLQGTEKSFSLTTQEKRNSLKRGLEVDLVVEALDGSESFNLQNVWTVKQLNVSQNSIATPNDIKMWPHLEGSISHLSRKR</sequence>
<evidence type="ECO:0000313" key="2">
    <source>
        <dbReference type="Proteomes" id="UP001152795"/>
    </source>
</evidence>
<accession>A0A6S7FW48</accession>
<dbReference type="PANTHER" id="PTHR47331">
    <property type="entry name" value="PHD-TYPE DOMAIN-CONTAINING PROTEIN"/>
    <property type="match status" value="1"/>
</dbReference>
<protein>
    <submittedName>
        <fullName evidence="1">Uncharacterized protein</fullName>
    </submittedName>
</protein>
<dbReference type="PANTHER" id="PTHR47331:SF4">
    <property type="entry name" value="PEPTIDASE S1 DOMAIN-CONTAINING PROTEIN"/>
    <property type="match status" value="1"/>
</dbReference>
<proteinExistence type="predicted"/>
<dbReference type="EMBL" id="CACRXK020000479">
    <property type="protein sequence ID" value="CAB3982227.1"/>
    <property type="molecule type" value="Genomic_DNA"/>
</dbReference>